<dbReference type="Proteomes" id="UP000682403">
    <property type="component" value="Unassembled WGS sequence"/>
</dbReference>
<organism evidence="1 2">
    <name type="scientific">Metabacillus flavus</name>
    <dbReference type="NCBI Taxonomy" id="2823519"/>
    <lineage>
        <taxon>Bacteria</taxon>
        <taxon>Bacillati</taxon>
        <taxon>Bacillota</taxon>
        <taxon>Bacilli</taxon>
        <taxon>Bacillales</taxon>
        <taxon>Bacillaceae</taxon>
        <taxon>Metabacillus</taxon>
    </lineage>
</organism>
<reference evidence="1 2" key="1">
    <citation type="submission" date="2021-04" db="EMBL/GenBank/DDBJ databases">
        <title>Metabacillus sp. strain KIGAM252 whole genome sequence.</title>
        <authorList>
            <person name="Seo M.-J."/>
            <person name="Cho E.-S."/>
            <person name="Hwang C.Y."/>
            <person name="Yoon D.J."/>
        </authorList>
    </citation>
    <scope>NUCLEOTIDE SEQUENCE [LARGE SCALE GENOMIC DNA]</scope>
    <source>
        <strain evidence="1 2">KIGAM252</strain>
    </source>
</reference>
<dbReference type="RefSeq" id="WP_211559010.1">
    <property type="nucleotide sequence ID" value="NZ_JAGVRK010000001.1"/>
</dbReference>
<accession>A0ABS5LG15</accession>
<dbReference type="EMBL" id="JAGVRK010000001">
    <property type="protein sequence ID" value="MBS2969546.1"/>
    <property type="molecule type" value="Genomic_DNA"/>
</dbReference>
<sequence>MTAFIIDHAPSDIHLIYHTMDWLSGKAFLIFFPVSREEQLFIVQALTDLLYEFYLRLNRQWLGSSKWKYRTLAAFDPEFTSDFMEALDRFYEKRETGKLVQIADRILKPFGGRLFDGFSLGKD</sequence>
<proteinExistence type="predicted"/>
<keyword evidence="2" id="KW-1185">Reference proteome</keyword>
<comment type="caution">
    <text evidence="1">The sequence shown here is derived from an EMBL/GenBank/DDBJ whole genome shotgun (WGS) entry which is preliminary data.</text>
</comment>
<name>A0ABS5LG15_9BACI</name>
<gene>
    <name evidence="1" type="ORF">J9317_12300</name>
</gene>
<protein>
    <submittedName>
        <fullName evidence="1">Uncharacterized protein</fullName>
    </submittedName>
</protein>
<evidence type="ECO:0000313" key="1">
    <source>
        <dbReference type="EMBL" id="MBS2969546.1"/>
    </source>
</evidence>
<evidence type="ECO:0000313" key="2">
    <source>
        <dbReference type="Proteomes" id="UP000682403"/>
    </source>
</evidence>